<comment type="caution">
    <text evidence="1">The sequence shown here is derived from an EMBL/GenBank/DDBJ whole genome shotgun (WGS) entry which is preliminary data.</text>
</comment>
<reference evidence="1" key="1">
    <citation type="submission" date="2022-09" db="EMBL/GenBank/DDBJ databases">
        <title>Fusarium specimens isolated from Avocado Roots.</title>
        <authorList>
            <person name="Stajich J."/>
            <person name="Roper C."/>
            <person name="Heimlech-Rivalta G."/>
        </authorList>
    </citation>
    <scope>NUCLEOTIDE SEQUENCE</scope>
    <source>
        <strain evidence="1">CF00095</strain>
    </source>
</reference>
<name>A0ABQ8R670_FUSEQ</name>
<accession>A0ABQ8R670</accession>
<dbReference type="InterPro" id="IPR035992">
    <property type="entry name" value="Ricin_B-like_lectins"/>
</dbReference>
<dbReference type="EMBL" id="JAOQBH010000012">
    <property type="protein sequence ID" value="KAJ4127782.1"/>
    <property type="molecule type" value="Genomic_DNA"/>
</dbReference>
<keyword evidence="2" id="KW-1185">Reference proteome</keyword>
<dbReference type="SUPFAM" id="SSF50370">
    <property type="entry name" value="Ricin B-like lectins"/>
    <property type="match status" value="1"/>
</dbReference>
<proteinExistence type="predicted"/>
<evidence type="ECO:0000313" key="1">
    <source>
        <dbReference type="EMBL" id="KAJ4127782.1"/>
    </source>
</evidence>
<evidence type="ECO:0000313" key="2">
    <source>
        <dbReference type="Proteomes" id="UP001152024"/>
    </source>
</evidence>
<gene>
    <name evidence="1" type="ORF">NW768_008055</name>
</gene>
<protein>
    <submittedName>
        <fullName evidence="1">Uncharacterized protein</fullName>
    </submittedName>
</protein>
<sequence>MPTLEPAKDLDPNAWYQLSELAVDKADKVFHGMLQPTAPGGDLRVWPANKNSYWQFVRPQTPFDGSPINELQQKIGDKPGRYQMRCSDTTVKKQLSVCYRPDIIDEKRRTRPCLMATDDSDEQQWEVSLWGEDDAYRITNVKNGTKWNLDCIPDGPVFMSSNFEGDQPR</sequence>
<dbReference type="Proteomes" id="UP001152024">
    <property type="component" value="Unassembled WGS sequence"/>
</dbReference>
<organism evidence="1 2">
    <name type="scientific">Fusarium equiseti</name>
    <name type="common">Fusarium scirpi</name>
    <dbReference type="NCBI Taxonomy" id="61235"/>
    <lineage>
        <taxon>Eukaryota</taxon>
        <taxon>Fungi</taxon>
        <taxon>Dikarya</taxon>
        <taxon>Ascomycota</taxon>
        <taxon>Pezizomycotina</taxon>
        <taxon>Sordariomycetes</taxon>
        <taxon>Hypocreomycetidae</taxon>
        <taxon>Hypocreales</taxon>
        <taxon>Nectriaceae</taxon>
        <taxon>Fusarium</taxon>
        <taxon>Fusarium incarnatum-equiseti species complex</taxon>
    </lineage>
</organism>